<reference evidence="11 12" key="1">
    <citation type="submission" date="2019-09" db="EMBL/GenBank/DDBJ databases">
        <title>A chromosome-level genome assembly of the Chinese tupelo Nyssa sinensis.</title>
        <authorList>
            <person name="Yang X."/>
            <person name="Kang M."/>
            <person name="Yang Y."/>
            <person name="Xiong H."/>
            <person name="Wang M."/>
            <person name="Zhang Z."/>
            <person name="Wang Z."/>
            <person name="Wu H."/>
            <person name="Ma T."/>
            <person name="Liu J."/>
            <person name="Xi Z."/>
        </authorList>
    </citation>
    <scope>NUCLEOTIDE SEQUENCE [LARGE SCALE GENOMIC DNA]</scope>
    <source>
        <strain evidence="11">J267</strain>
        <tissue evidence="11">Leaf</tissue>
    </source>
</reference>
<dbReference type="Gene3D" id="1.20.1280.290">
    <property type="match status" value="2"/>
</dbReference>
<evidence type="ECO:0000256" key="6">
    <source>
        <dbReference type="ARBA" id="ARBA00022692"/>
    </source>
</evidence>
<comment type="subcellular location">
    <subcellularLocation>
        <location evidence="1 10">Cell membrane</location>
        <topology evidence="1 10">Multi-pass membrane protein</topology>
    </subcellularLocation>
</comment>
<gene>
    <name evidence="11" type="ORF">F0562_000888</name>
</gene>
<sequence length="245" mass="27956">MAVISASHLASVFGILGNILSFLVFLAPLPTFYKIYKRKSTERFQSIPYAVALFSAMLTFYYAFLKTNAMLLITINSIGMVIECTYLVFFMIYATKEAKIYTTKLLIFFNVGAYGFVMLFTLLFSHGDQRVEIVGWICAVFSVCVFVAPLSIMRLVIKTRSVEYMPFLLSFFLALSAVMWFFYGFIKKDYFIATPNILGFSFGIAQMILYIIYKDKKKAADQLPESITVIDLSALEMQGEFQHDE</sequence>
<dbReference type="OrthoDB" id="409725at2759"/>
<dbReference type="FunFam" id="1.20.1280.290:FF:000003">
    <property type="entry name" value="Bidirectional sugar transporter SWEET"/>
    <property type="match status" value="1"/>
</dbReference>
<dbReference type="InterPro" id="IPR004316">
    <property type="entry name" value="SWEET_rpt"/>
</dbReference>
<feature type="transmembrane region" description="Helical" evidence="10">
    <location>
        <begin position="105"/>
        <end position="127"/>
    </location>
</feature>
<keyword evidence="9 10" id="KW-0472">Membrane</keyword>
<feature type="transmembrane region" description="Helical" evidence="10">
    <location>
        <begin position="192"/>
        <end position="213"/>
    </location>
</feature>
<evidence type="ECO:0000256" key="10">
    <source>
        <dbReference type="RuleBase" id="RU910715"/>
    </source>
</evidence>
<dbReference type="Proteomes" id="UP000325577">
    <property type="component" value="Linkage Group LG0"/>
</dbReference>
<evidence type="ECO:0000256" key="5">
    <source>
        <dbReference type="ARBA" id="ARBA00022597"/>
    </source>
</evidence>
<evidence type="ECO:0000313" key="12">
    <source>
        <dbReference type="Proteomes" id="UP000325577"/>
    </source>
</evidence>
<dbReference type="GO" id="GO:0005886">
    <property type="term" value="C:plasma membrane"/>
    <property type="evidence" value="ECO:0007669"/>
    <property type="project" value="UniProtKB-SubCell"/>
</dbReference>
<proteinExistence type="inferred from homology"/>
<evidence type="ECO:0000256" key="3">
    <source>
        <dbReference type="ARBA" id="ARBA00022448"/>
    </source>
</evidence>
<evidence type="ECO:0000256" key="9">
    <source>
        <dbReference type="ARBA" id="ARBA00023136"/>
    </source>
</evidence>
<keyword evidence="6 10" id="KW-0812">Transmembrane</keyword>
<comment type="similarity">
    <text evidence="2 10">Belongs to the SWEET sugar transporter family.</text>
</comment>
<dbReference type="FunFam" id="1.20.1280.290:FF:000001">
    <property type="entry name" value="Bidirectional sugar transporter SWEET"/>
    <property type="match status" value="1"/>
</dbReference>
<protein>
    <recommendedName>
        <fullName evidence="10">Bidirectional sugar transporter SWEET</fullName>
    </recommendedName>
</protein>
<comment type="function">
    <text evidence="10">Mediates both low-affinity uptake and efflux of sugar across the membrane.</text>
</comment>
<dbReference type="AlphaFoldDB" id="A0A5J5C2Z6"/>
<keyword evidence="8 10" id="KW-1133">Transmembrane helix</keyword>
<evidence type="ECO:0000256" key="1">
    <source>
        <dbReference type="ARBA" id="ARBA00004651"/>
    </source>
</evidence>
<feature type="transmembrane region" description="Helical" evidence="10">
    <location>
        <begin position="133"/>
        <end position="152"/>
    </location>
</feature>
<keyword evidence="4" id="KW-1003">Cell membrane</keyword>
<dbReference type="InterPro" id="IPR047664">
    <property type="entry name" value="SWEET"/>
</dbReference>
<dbReference type="PANTHER" id="PTHR10791:SF157">
    <property type="entry name" value="BIDIRECTIONAL SUGAR TRANSPORTER SWEET"/>
    <property type="match status" value="1"/>
</dbReference>
<name>A0A5J5C2Z6_9ASTE</name>
<feature type="transmembrane region" description="Helical" evidence="10">
    <location>
        <begin position="164"/>
        <end position="186"/>
    </location>
</feature>
<evidence type="ECO:0000256" key="2">
    <source>
        <dbReference type="ARBA" id="ARBA00007809"/>
    </source>
</evidence>
<evidence type="ECO:0000256" key="7">
    <source>
        <dbReference type="ARBA" id="ARBA00022737"/>
    </source>
</evidence>
<keyword evidence="3 10" id="KW-0813">Transport</keyword>
<evidence type="ECO:0000256" key="8">
    <source>
        <dbReference type="ARBA" id="ARBA00022989"/>
    </source>
</evidence>
<dbReference type="Pfam" id="PF03083">
    <property type="entry name" value="MtN3_slv"/>
    <property type="match status" value="2"/>
</dbReference>
<accession>A0A5J5C2Z6</accession>
<evidence type="ECO:0000256" key="4">
    <source>
        <dbReference type="ARBA" id="ARBA00022475"/>
    </source>
</evidence>
<organism evidence="11 12">
    <name type="scientific">Nyssa sinensis</name>
    <dbReference type="NCBI Taxonomy" id="561372"/>
    <lineage>
        <taxon>Eukaryota</taxon>
        <taxon>Viridiplantae</taxon>
        <taxon>Streptophyta</taxon>
        <taxon>Embryophyta</taxon>
        <taxon>Tracheophyta</taxon>
        <taxon>Spermatophyta</taxon>
        <taxon>Magnoliopsida</taxon>
        <taxon>eudicotyledons</taxon>
        <taxon>Gunneridae</taxon>
        <taxon>Pentapetalae</taxon>
        <taxon>asterids</taxon>
        <taxon>Cornales</taxon>
        <taxon>Nyssaceae</taxon>
        <taxon>Nyssa</taxon>
    </lineage>
</organism>
<dbReference type="GO" id="GO:0051119">
    <property type="term" value="F:sugar transmembrane transporter activity"/>
    <property type="evidence" value="ECO:0007669"/>
    <property type="project" value="InterPro"/>
</dbReference>
<feature type="transmembrane region" description="Helical" evidence="10">
    <location>
        <begin position="47"/>
        <end position="64"/>
    </location>
</feature>
<feature type="transmembrane region" description="Helical" evidence="10">
    <location>
        <begin position="70"/>
        <end position="93"/>
    </location>
</feature>
<keyword evidence="5 10" id="KW-0762">Sugar transport</keyword>
<dbReference type="EMBL" id="CM018031">
    <property type="protein sequence ID" value="KAA8549204.1"/>
    <property type="molecule type" value="Genomic_DNA"/>
</dbReference>
<feature type="transmembrane region" description="Helical" evidence="10">
    <location>
        <begin position="6"/>
        <end position="26"/>
    </location>
</feature>
<keyword evidence="7" id="KW-0677">Repeat</keyword>
<evidence type="ECO:0000313" key="11">
    <source>
        <dbReference type="EMBL" id="KAA8549204.1"/>
    </source>
</evidence>
<keyword evidence="12" id="KW-1185">Reference proteome</keyword>
<dbReference type="PANTHER" id="PTHR10791">
    <property type="entry name" value="RAG1-ACTIVATING PROTEIN 1"/>
    <property type="match status" value="1"/>
</dbReference>